<keyword evidence="2" id="KW-1185">Reference proteome</keyword>
<dbReference type="Proteomes" id="UP001500791">
    <property type="component" value="Unassembled WGS sequence"/>
</dbReference>
<gene>
    <name evidence="1" type="ORF">GCM10009093_21670</name>
</gene>
<dbReference type="InterPro" id="IPR019825">
    <property type="entry name" value="Lectin_legB_Mn/Ca_BS"/>
</dbReference>
<protein>
    <submittedName>
        <fullName evidence="1">Phage tail assembly protein</fullName>
    </submittedName>
</protein>
<accession>A0ABP3I9M7</accession>
<evidence type="ECO:0000313" key="1">
    <source>
        <dbReference type="EMBL" id="GAA0394757.1"/>
    </source>
</evidence>
<reference evidence="2" key="1">
    <citation type="journal article" date="2019" name="Int. J. Syst. Evol. Microbiol.">
        <title>The Global Catalogue of Microorganisms (GCM) 10K type strain sequencing project: providing services to taxonomists for standard genome sequencing and annotation.</title>
        <authorList>
            <consortium name="The Broad Institute Genomics Platform"/>
            <consortium name="The Broad Institute Genome Sequencing Center for Infectious Disease"/>
            <person name="Wu L."/>
            <person name="Ma J."/>
        </authorList>
    </citation>
    <scope>NUCLEOTIDE SEQUENCE [LARGE SCALE GENOMIC DNA]</scope>
    <source>
        <strain evidence="2">JCM 13476</strain>
    </source>
</reference>
<dbReference type="InterPro" id="IPR019289">
    <property type="entry name" value="Phage_tail_E/E"/>
</dbReference>
<dbReference type="EMBL" id="BAAAEJ010000007">
    <property type="protein sequence ID" value="GAA0394757.1"/>
    <property type="molecule type" value="Genomic_DNA"/>
</dbReference>
<dbReference type="PROSITE" id="PS00307">
    <property type="entry name" value="LECTIN_LEGUME_BETA"/>
    <property type="match status" value="1"/>
</dbReference>
<dbReference type="Pfam" id="PF10109">
    <property type="entry name" value="Phage_TAC_7"/>
    <property type="match status" value="1"/>
</dbReference>
<evidence type="ECO:0000313" key="2">
    <source>
        <dbReference type="Proteomes" id="UP001500791"/>
    </source>
</evidence>
<sequence>MNDQAEVTENNARETVSVDLDTPLKRGDQVFHAVVLRKPKGGALRGAKVVDLLNLDLVAASKVVPRISSPVITAQEFLDMEGEDCTAIAGEIAAFLLQKKQKVEAGLE</sequence>
<dbReference type="RefSeq" id="WP_167177589.1">
    <property type="nucleotide sequence ID" value="NZ_BAAAEJ010000007.1"/>
</dbReference>
<organism evidence="1 2">
    <name type="scientific">Brevundimonas terrae</name>
    <dbReference type="NCBI Taxonomy" id="363631"/>
    <lineage>
        <taxon>Bacteria</taxon>
        <taxon>Pseudomonadati</taxon>
        <taxon>Pseudomonadota</taxon>
        <taxon>Alphaproteobacteria</taxon>
        <taxon>Caulobacterales</taxon>
        <taxon>Caulobacteraceae</taxon>
        <taxon>Brevundimonas</taxon>
    </lineage>
</organism>
<comment type="caution">
    <text evidence="1">The sequence shown here is derived from an EMBL/GenBank/DDBJ whole genome shotgun (WGS) entry which is preliminary data.</text>
</comment>
<name>A0ABP3I9M7_9CAUL</name>
<proteinExistence type="predicted"/>